<dbReference type="PANTHER" id="PTHR11252">
    <property type="entry name" value="POLYRIBONUCLEOTIDE NUCLEOTIDYLTRANSFERASE"/>
    <property type="match status" value="1"/>
</dbReference>
<keyword evidence="4 8" id="KW-0548">Nucleotidyltransferase</keyword>
<dbReference type="HOGENOM" id="CLU_004217_2_2_6"/>
<comment type="catalytic activity">
    <reaction evidence="8">
        <text>RNA(n+1) + phosphate = RNA(n) + a ribonucleoside 5'-diphosphate</text>
        <dbReference type="Rhea" id="RHEA:22096"/>
        <dbReference type="Rhea" id="RHEA-COMP:14527"/>
        <dbReference type="Rhea" id="RHEA-COMP:17342"/>
        <dbReference type="ChEBI" id="CHEBI:43474"/>
        <dbReference type="ChEBI" id="CHEBI:57930"/>
        <dbReference type="ChEBI" id="CHEBI:140395"/>
        <dbReference type="EC" id="2.7.7.8"/>
    </reaction>
</comment>
<dbReference type="CDD" id="cd11364">
    <property type="entry name" value="RNase_PH_PNPase_2"/>
    <property type="match status" value="1"/>
</dbReference>
<dbReference type="InterPro" id="IPR036612">
    <property type="entry name" value="KH_dom_type_1_sf"/>
</dbReference>
<evidence type="ECO:0000313" key="11">
    <source>
        <dbReference type="Proteomes" id="UP000001700"/>
    </source>
</evidence>
<dbReference type="SMART" id="SM00316">
    <property type="entry name" value="S1"/>
    <property type="match status" value="1"/>
</dbReference>
<protein>
    <recommendedName>
        <fullName evidence="8">Polyribonucleotide nucleotidyltransferase</fullName>
        <ecNumber evidence="8">2.7.7.8</ecNumber>
    </recommendedName>
    <alternativeName>
        <fullName evidence="8">Polynucleotide phosphorylase</fullName>
        <shortName evidence="8">PNPase</shortName>
    </alternativeName>
</protein>
<dbReference type="FunFam" id="3.30.1370.10:FF:000001">
    <property type="entry name" value="Polyribonucleotide nucleotidyltransferase"/>
    <property type="match status" value="1"/>
</dbReference>
<dbReference type="GO" id="GO:0006402">
    <property type="term" value="P:mRNA catabolic process"/>
    <property type="evidence" value="ECO:0007669"/>
    <property type="project" value="UniProtKB-UniRule"/>
</dbReference>
<feature type="binding site" evidence="8">
    <location>
        <position position="491"/>
    </location>
    <ligand>
        <name>Mg(2+)</name>
        <dbReference type="ChEBI" id="CHEBI:18420"/>
    </ligand>
</feature>
<evidence type="ECO:0000256" key="1">
    <source>
        <dbReference type="ARBA" id="ARBA00007404"/>
    </source>
</evidence>
<evidence type="ECO:0000313" key="10">
    <source>
        <dbReference type="EMBL" id="ADD79625.1"/>
    </source>
</evidence>
<dbReference type="InterPro" id="IPR015848">
    <property type="entry name" value="PNPase_PH_RNA-bd_bac/org-type"/>
</dbReference>
<dbReference type="Pfam" id="PF00013">
    <property type="entry name" value="KH_1"/>
    <property type="match status" value="1"/>
</dbReference>
<dbReference type="Pfam" id="PF03726">
    <property type="entry name" value="PNPase"/>
    <property type="match status" value="1"/>
</dbReference>
<evidence type="ECO:0000256" key="3">
    <source>
        <dbReference type="ARBA" id="ARBA00022679"/>
    </source>
</evidence>
<comment type="similarity">
    <text evidence="1 8">Belongs to the polyribonucleotide nucleotidyltransferase family.</text>
</comment>
<keyword evidence="5 8" id="KW-0479">Metal-binding</keyword>
<feature type="binding site" evidence="8">
    <location>
        <position position="497"/>
    </location>
    <ligand>
        <name>Mg(2+)</name>
        <dbReference type="ChEBI" id="CHEBI:18420"/>
    </ligand>
</feature>
<dbReference type="NCBIfam" id="TIGR03591">
    <property type="entry name" value="polynuc_phos"/>
    <property type="match status" value="1"/>
</dbReference>
<dbReference type="PROSITE" id="PS50084">
    <property type="entry name" value="KH_TYPE_1"/>
    <property type="match status" value="1"/>
</dbReference>
<dbReference type="FunFam" id="3.30.230.70:FF:000002">
    <property type="entry name" value="Polyribonucleotide nucleotidyltransferase"/>
    <property type="match status" value="1"/>
</dbReference>
<dbReference type="Pfam" id="PF00575">
    <property type="entry name" value="S1"/>
    <property type="match status" value="1"/>
</dbReference>
<comment type="cofactor">
    <cofactor evidence="8">
        <name>Mg(2+)</name>
        <dbReference type="ChEBI" id="CHEBI:18420"/>
    </cofactor>
</comment>
<accession>D4G862</accession>
<proteinExistence type="inferred from homology"/>
<dbReference type="GO" id="GO:0005829">
    <property type="term" value="C:cytosol"/>
    <property type="evidence" value="ECO:0007669"/>
    <property type="project" value="UniProtKB-ARBA"/>
</dbReference>
<dbReference type="GO" id="GO:0000287">
    <property type="term" value="F:magnesium ion binding"/>
    <property type="evidence" value="ECO:0007669"/>
    <property type="project" value="UniProtKB-UniRule"/>
</dbReference>
<keyword evidence="2 8" id="KW-0963">Cytoplasm</keyword>
<dbReference type="Proteomes" id="UP000001700">
    <property type="component" value="Chromosome"/>
</dbReference>
<dbReference type="Gene3D" id="2.40.50.140">
    <property type="entry name" value="Nucleic acid-binding proteins"/>
    <property type="match status" value="1"/>
</dbReference>
<gene>
    <name evidence="8" type="primary">pnp</name>
    <name evidence="10" type="ordered locus">RIEPE_0264</name>
</gene>
<evidence type="ECO:0000259" key="9">
    <source>
        <dbReference type="PROSITE" id="PS50126"/>
    </source>
</evidence>
<dbReference type="SUPFAM" id="SSF50249">
    <property type="entry name" value="Nucleic acid-binding proteins"/>
    <property type="match status" value="1"/>
</dbReference>
<dbReference type="InterPro" id="IPR015847">
    <property type="entry name" value="ExoRNase_PH_dom2"/>
</dbReference>
<dbReference type="FunFam" id="3.30.230.70:FF:000001">
    <property type="entry name" value="Polyribonucleotide nucleotidyltransferase"/>
    <property type="match status" value="1"/>
</dbReference>
<dbReference type="InterPro" id="IPR012162">
    <property type="entry name" value="PNPase"/>
</dbReference>
<organism evidence="10 11">
    <name type="scientific">Riesia pediculicola (strain USDA)</name>
    <dbReference type="NCBI Taxonomy" id="515618"/>
    <lineage>
        <taxon>Bacteria</taxon>
        <taxon>Pseudomonadati</taxon>
        <taxon>Pseudomonadota</taxon>
        <taxon>Gammaproteobacteria</taxon>
        <taxon>Enterobacterales</taxon>
        <taxon>Enterobacteriaceae</taxon>
        <taxon>Candidatus Riesia</taxon>
    </lineage>
</organism>
<dbReference type="InterPro" id="IPR020568">
    <property type="entry name" value="Ribosomal_Su5_D2-typ_SF"/>
</dbReference>
<dbReference type="STRING" id="515618.RIEPE_0264"/>
<dbReference type="InterPro" id="IPR001247">
    <property type="entry name" value="ExoRNase_PH_dom1"/>
</dbReference>
<evidence type="ECO:0000256" key="5">
    <source>
        <dbReference type="ARBA" id="ARBA00022723"/>
    </source>
</evidence>
<dbReference type="InterPro" id="IPR027408">
    <property type="entry name" value="PNPase/RNase_PH_dom_sf"/>
</dbReference>
<dbReference type="HAMAP" id="MF_01595">
    <property type="entry name" value="PNPase"/>
    <property type="match status" value="1"/>
</dbReference>
<dbReference type="InterPro" id="IPR004088">
    <property type="entry name" value="KH_dom_type_1"/>
</dbReference>
<dbReference type="PIRSF" id="PIRSF005499">
    <property type="entry name" value="PNPase"/>
    <property type="match status" value="1"/>
</dbReference>
<dbReference type="eggNOG" id="COG1185">
    <property type="taxonomic scope" value="Bacteria"/>
</dbReference>
<dbReference type="InterPro" id="IPR004087">
    <property type="entry name" value="KH_dom"/>
</dbReference>
<evidence type="ECO:0000256" key="8">
    <source>
        <dbReference type="HAMAP-Rule" id="MF_01595"/>
    </source>
</evidence>
<dbReference type="KEGG" id="rip:RIEPE_0264"/>
<dbReference type="InterPro" id="IPR003029">
    <property type="entry name" value="S1_domain"/>
</dbReference>
<dbReference type="EMBL" id="CP001085">
    <property type="protein sequence ID" value="ADD79625.1"/>
    <property type="molecule type" value="Genomic_DNA"/>
</dbReference>
<dbReference type="Gene3D" id="3.30.230.70">
    <property type="entry name" value="GHMP Kinase, N-terminal domain"/>
    <property type="match status" value="2"/>
</dbReference>
<dbReference type="EC" id="2.7.7.8" evidence="8"/>
<comment type="function">
    <text evidence="8">Involved in mRNA degradation. Catalyzes the phosphorolysis of single-stranded polyribonucleotides processively in the 3'- to 5'-direction.</text>
</comment>
<dbReference type="PANTHER" id="PTHR11252:SF0">
    <property type="entry name" value="POLYRIBONUCLEOTIDE NUCLEOTIDYLTRANSFERASE 1, MITOCHONDRIAL"/>
    <property type="match status" value="1"/>
</dbReference>
<dbReference type="AlphaFoldDB" id="D4G862"/>
<evidence type="ECO:0000256" key="6">
    <source>
        <dbReference type="ARBA" id="ARBA00022842"/>
    </source>
</evidence>
<reference evidence="10" key="1">
    <citation type="submission" date="2008-05" db="EMBL/GenBank/DDBJ databases">
        <title>Genome sequence of Riesia pediculicola USDA.</title>
        <authorList>
            <person name="Kirkness E.F."/>
        </authorList>
    </citation>
    <scope>NUCLEOTIDE SEQUENCE [LARGE SCALE GENOMIC DNA]</scope>
    <source>
        <strain evidence="10">USDA</strain>
    </source>
</reference>
<comment type="subunit">
    <text evidence="8">Component of the RNA degradosome, which is a multiprotein complex involved in RNA processing and mRNA degradation.</text>
</comment>
<sequence length="705" mass="79360">MRKKFLSSFVQTFQLGKNDCVIETGSLARQSTSSLIIHMGGTSVLISVVEQTEEKKQESNFFPLIVNYQERSYSIGRIPGSFFRREGRSGENEILTSRLIDRSLRPAFPEQFRNEIQIIATVVSVNPKINPDILSIIGASAALSISHIPFHGPIGSVRIGYIGGRYILNPSYEDLKESELDLIVSGTEDKILMVEARSSLLKEDIILEAIDFSKKYQKTIIDNINKLSEKIGSKKVFQKKEETDFHLKNYILEKVEKDLRDAYLIPDKKTRLSRIQEIKDKIFSEASLNLEVFNSFQANEIFFGIEKEIVRSRILNEGIRIDGRKLNEIRKIDCRVGVLSRTHGSSLFTRGETQTLVIVTLGNERDAQIRDEIVGEKLDHFILHYNFLPYSVGEIGLVGVPKRREIGHGNLVKRGMIAVMPNFSNFSYTIRVVSEVIESNGSSSMASACGTSLAMMDAGIPIKSAIAGISIGLIKEKENFVILSDILGDEDHFGDMDFKVMGNEEGISALQMDLKINGIEDEILRFALFQAKEARCKILKKMKNAISNPRKSISNFAPRIRKIYIEPHKIKDLIGKGGSTIRSLTEETNSVIDIEDTGEVKISSMDELSIKKTILRIKEITSEVEIGCVYKAKVIRIVDFGLFVSILSNKKEGLVRMQTNKPLKDIRFSNKKVTSRKSQIQIGQILSVKAVDIDRQGRIQFILIR</sequence>
<dbReference type="SUPFAM" id="SSF54211">
    <property type="entry name" value="Ribosomal protein S5 domain 2-like"/>
    <property type="match status" value="2"/>
</dbReference>
<dbReference type="GO" id="GO:0000175">
    <property type="term" value="F:3'-5'-RNA exonuclease activity"/>
    <property type="evidence" value="ECO:0007669"/>
    <property type="project" value="TreeGrafter"/>
</dbReference>
<feature type="domain" description="S1 motif" evidence="9">
    <location>
        <begin position="627"/>
        <end position="705"/>
    </location>
</feature>
<keyword evidence="11" id="KW-1185">Reference proteome</keyword>
<evidence type="ECO:0000256" key="4">
    <source>
        <dbReference type="ARBA" id="ARBA00022695"/>
    </source>
</evidence>
<dbReference type="SUPFAM" id="SSF54791">
    <property type="entry name" value="Eukaryotic type KH-domain (KH-domain type I)"/>
    <property type="match status" value="1"/>
</dbReference>
<dbReference type="GO" id="GO:0006396">
    <property type="term" value="P:RNA processing"/>
    <property type="evidence" value="ECO:0007669"/>
    <property type="project" value="InterPro"/>
</dbReference>
<dbReference type="Pfam" id="PF03725">
    <property type="entry name" value="RNase_PH_C"/>
    <property type="match status" value="1"/>
</dbReference>
<dbReference type="Pfam" id="PF01138">
    <property type="entry name" value="RNase_PH"/>
    <property type="match status" value="2"/>
</dbReference>
<dbReference type="CDD" id="cd02393">
    <property type="entry name" value="KH-I_PNPase"/>
    <property type="match status" value="1"/>
</dbReference>
<dbReference type="GO" id="GO:0003723">
    <property type="term" value="F:RNA binding"/>
    <property type="evidence" value="ECO:0007669"/>
    <property type="project" value="UniProtKB-UniRule"/>
</dbReference>
<evidence type="ECO:0000256" key="7">
    <source>
        <dbReference type="ARBA" id="ARBA00022884"/>
    </source>
</evidence>
<dbReference type="InterPro" id="IPR036345">
    <property type="entry name" value="ExoRNase_PH_dom2_sf"/>
</dbReference>
<evidence type="ECO:0000256" key="2">
    <source>
        <dbReference type="ARBA" id="ARBA00022490"/>
    </source>
</evidence>
<keyword evidence="3 8" id="KW-0808">Transferase</keyword>
<dbReference type="SUPFAM" id="SSF46915">
    <property type="entry name" value="Polynucleotide phosphorylase/guanosine pentaphosphate synthase (PNPase/GPSI), domain 3"/>
    <property type="match status" value="1"/>
</dbReference>
<dbReference type="SUPFAM" id="SSF55666">
    <property type="entry name" value="Ribonuclease PH domain 2-like"/>
    <property type="match status" value="2"/>
</dbReference>
<dbReference type="NCBIfam" id="NF008805">
    <property type="entry name" value="PRK11824.1"/>
    <property type="match status" value="1"/>
</dbReference>
<comment type="subcellular location">
    <subcellularLocation>
        <location evidence="8">Cytoplasm</location>
    </subcellularLocation>
</comment>
<dbReference type="InterPro" id="IPR012340">
    <property type="entry name" value="NA-bd_OB-fold"/>
</dbReference>
<dbReference type="GO" id="GO:0004654">
    <property type="term" value="F:polyribonucleotide nucleotidyltransferase activity"/>
    <property type="evidence" value="ECO:0007669"/>
    <property type="project" value="UniProtKB-UniRule"/>
</dbReference>
<keyword evidence="7 8" id="KW-0694">RNA-binding</keyword>
<name>D4G862_RIEPU</name>
<dbReference type="InterPro" id="IPR036456">
    <property type="entry name" value="PNPase_PH_RNA-bd_sf"/>
</dbReference>
<dbReference type="SMART" id="SM00322">
    <property type="entry name" value="KH"/>
    <property type="match status" value="1"/>
</dbReference>
<dbReference type="Gene3D" id="3.30.1370.10">
    <property type="entry name" value="K Homology domain, type 1"/>
    <property type="match status" value="1"/>
</dbReference>
<dbReference type="PROSITE" id="PS50126">
    <property type="entry name" value="S1"/>
    <property type="match status" value="1"/>
</dbReference>
<keyword evidence="6 8" id="KW-0460">Magnesium</keyword>